<protein>
    <submittedName>
        <fullName evidence="1">Uncharacterized protein</fullName>
    </submittedName>
</protein>
<organism evidence="1 2">
    <name type="scientific">Campylobacter gracilis RM3268</name>
    <dbReference type="NCBI Taxonomy" id="553220"/>
    <lineage>
        <taxon>Bacteria</taxon>
        <taxon>Pseudomonadati</taxon>
        <taxon>Campylobacterota</taxon>
        <taxon>Epsilonproteobacteria</taxon>
        <taxon>Campylobacterales</taxon>
        <taxon>Campylobacteraceae</taxon>
        <taxon>Campylobacter</taxon>
    </lineage>
</organism>
<dbReference type="OrthoDB" id="5363662at2"/>
<evidence type="ECO:0000313" key="1">
    <source>
        <dbReference type="EMBL" id="EEV18391.1"/>
    </source>
</evidence>
<gene>
    <name evidence="1" type="ORF">CAMGR0001_1738</name>
</gene>
<dbReference type="RefSeq" id="WP_005870073.1">
    <property type="nucleotide sequence ID" value="NZ_ACYG01000015.1"/>
</dbReference>
<dbReference type="STRING" id="824.CGRAC_0544"/>
<dbReference type="AlphaFoldDB" id="C8PFK7"/>
<name>C8PFK7_9BACT</name>
<evidence type="ECO:0000313" key="2">
    <source>
        <dbReference type="Proteomes" id="UP000005709"/>
    </source>
</evidence>
<comment type="caution">
    <text evidence="1">The sequence shown here is derived from an EMBL/GenBank/DDBJ whole genome shotgun (WGS) entry which is preliminary data.</text>
</comment>
<dbReference type="EMBL" id="ACYG01000015">
    <property type="protein sequence ID" value="EEV18391.1"/>
    <property type="molecule type" value="Genomic_DNA"/>
</dbReference>
<sequence length="251" mass="29000">MALFKAKSFLGVAKSVDACEFFYRKLGFGKRILDEKSDRFPIAQENDLATSLAGFADLSDKNLISCVLIDDENQRVHFNEDYMIKENSIYQKVDDSFIVEFPRASAQAADETFGIEFNSHASLFKILYFLLKNQSDFENMAMFALKFNNRACFVVANQERVLYADIMRIDEEMQAAMSDADELFYELLNFQIETFYKSENSEFLTNVFIYSDGTLSNEIGYVIFTRIFIKTNLINLNFADYINKIAMLEAR</sequence>
<dbReference type="Proteomes" id="UP000005709">
    <property type="component" value="Unassembled WGS sequence"/>
</dbReference>
<proteinExistence type="predicted"/>
<keyword evidence="2" id="KW-1185">Reference proteome</keyword>
<accession>C8PFK7</accession>
<reference evidence="1 2" key="1">
    <citation type="submission" date="2009-07" db="EMBL/GenBank/DDBJ databases">
        <authorList>
            <person name="Madupu R."/>
            <person name="Sebastian Y."/>
            <person name="Durkin A.S."/>
            <person name="Torralba M."/>
            <person name="Methe B."/>
            <person name="Sutton G.G."/>
            <person name="Strausberg R.L."/>
            <person name="Nelson K.E."/>
        </authorList>
    </citation>
    <scope>NUCLEOTIDE SEQUENCE [LARGE SCALE GENOMIC DNA]</scope>
    <source>
        <strain evidence="1 2">RM3268</strain>
    </source>
</reference>
<dbReference type="eggNOG" id="ENOG5032JGQ">
    <property type="taxonomic scope" value="Bacteria"/>
</dbReference>